<dbReference type="Proteomes" id="UP000799302">
    <property type="component" value="Unassembled WGS sequence"/>
</dbReference>
<feature type="compositionally biased region" description="Low complexity" evidence="1">
    <location>
        <begin position="72"/>
        <end position="83"/>
    </location>
</feature>
<organism evidence="2 3">
    <name type="scientific">Microthyrium microscopicum</name>
    <dbReference type="NCBI Taxonomy" id="703497"/>
    <lineage>
        <taxon>Eukaryota</taxon>
        <taxon>Fungi</taxon>
        <taxon>Dikarya</taxon>
        <taxon>Ascomycota</taxon>
        <taxon>Pezizomycotina</taxon>
        <taxon>Dothideomycetes</taxon>
        <taxon>Dothideomycetes incertae sedis</taxon>
        <taxon>Microthyriales</taxon>
        <taxon>Microthyriaceae</taxon>
        <taxon>Microthyrium</taxon>
    </lineage>
</organism>
<feature type="region of interest" description="Disordered" evidence="1">
    <location>
        <begin position="239"/>
        <end position="624"/>
    </location>
</feature>
<dbReference type="AlphaFoldDB" id="A0A6A6U5N9"/>
<feature type="compositionally biased region" description="Pro residues" evidence="1">
    <location>
        <begin position="10"/>
        <end position="36"/>
    </location>
</feature>
<protein>
    <submittedName>
        <fullName evidence="2">Uncharacterized protein</fullName>
    </submittedName>
</protein>
<feature type="compositionally biased region" description="Low complexity" evidence="1">
    <location>
        <begin position="353"/>
        <end position="370"/>
    </location>
</feature>
<feature type="compositionally biased region" description="Basic residues" evidence="1">
    <location>
        <begin position="425"/>
        <end position="438"/>
    </location>
</feature>
<proteinExistence type="predicted"/>
<feature type="compositionally biased region" description="Pro residues" evidence="1">
    <location>
        <begin position="283"/>
        <end position="323"/>
    </location>
</feature>
<feature type="region of interest" description="Disordered" evidence="1">
    <location>
        <begin position="1"/>
        <end position="99"/>
    </location>
</feature>
<feature type="compositionally biased region" description="Low complexity" evidence="1">
    <location>
        <begin position="239"/>
        <end position="282"/>
    </location>
</feature>
<accession>A0A6A6U5N9</accession>
<keyword evidence="3" id="KW-1185">Reference proteome</keyword>
<feature type="compositionally biased region" description="Polar residues" evidence="1">
    <location>
        <begin position="504"/>
        <end position="515"/>
    </location>
</feature>
<feature type="compositionally biased region" description="Polar residues" evidence="1">
    <location>
        <begin position="452"/>
        <end position="474"/>
    </location>
</feature>
<dbReference type="EMBL" id="MU004238">
    <property type="protein sequence ID" value="KAF2666946.1"/>
    <property type="molecule type" value="Genomic_DNA"/>
</dbReference>
<evidence type="ECO:0000313" key="3">
    <source>
        <dbReference type="Proteomes" id="UP000799302"/>
    </source>
</evidence>
<feature type="compositionally biased region" description="Low complexity" evidence="1">
    <location>
        <begin position="578"/>
        <end position="589"/>
    </location>
</feature>
<evidence type="ECO:0000313" key="2">
    <source>
        <dbReference type="EMBL" id="KAF2666946.1"/>
    </source>
</evidence>
<reference evidence="2" key="1">
    <citation type="journal article" date="2020" name="Stud. Mycol.">
        <title>101 Dothideomycetes genomes: a test case for predicting lifestyles and emergence of pathogens.</title>
        <authorList>
            <person name="Haridas S."/>
            <person name="Albert R."/>
            <person name="Binder M."/>
            <person name="Bloem J."/>
            <person name="Labutti K."/>
            <person name="Salamov A."/>
            <person name="Andreopoulos B."/>
            <person name="Baker S."/>
            <person name="Barry K."/>
            <person name="Bills G."/>
            <person name="Bluhm B."/>
            <person name="Cannon C."/>
            <person name="Castanera R."/>
            <person name="Culley D."/>
            <person name="Daum C."/>
            <person name="Ezra D."/>
            <person name="Gonzalez J."/>
            <person name="Henrissat B."/>
            <person name="Kuo A."/>
            <person name="Liang C."/>
            <person name="Lipzen A."/>
            <person name="Lutzoni F."/>
            <person name="Magnuson J."/>
            <person name="Mondo S."/>
            <person name="Nolan M."/>
            <person name="Ohm R."/>
            <person name="Pangilinan J."/>
            <person name="Park H.-J."/>
            <person name="Ramirez L."/>
            <person name="Alfaro M."/>
            <person name="Sun H."/>
            <person name="Tritt A."/>
            <person name="Yoshinaga Y."/>
            <person name="Zwiers L.-H."/>
            <person name="Turgeon B."/>
            <person name="Goodwin S."/>
            <person name="Spatafora J."/>
            <person name="Crous P."/>
            <person name="Grigoriev I."/>
        </authorList>
    </citation>
    <scope>NUCLEOTIDE SEQUENCE</scope>
    <source>
        <strain evidence="2">CBS 115976</strain>
    </source>
</reference>
<feature type="compositionally biased region" description="Polar residues" evidence="1">
    <location>
        <begin position="49"/>
        <end position="59"/>
    </location>
</feature>
<gene>
    <name evidence="2" type="ORF">BT63DRAFT_427360</name>
</gene>
<evidence type="ECO:0000256" key="1">
    <source>
        <dbReference type="SAM" id="MobiDB-lite"/>
    </source>
</evidence>
<name>A0A6A6U5N9_9PEZI</name>
<sequence length="740" mass="82972">MATKKGNPGGQPPPPPPAPFGMPLPPHQFQPQPMGPSQPMGSLQPMSLPRNNDGAQQPRGNVGPGISFPIGNNQQLKNKTTQQWPKDLNQKTASNSDSQHRYEAYVLRRAAAEPGKRPTWRRSRMTPQRVSTDDLTAVNNMHNNKKGVMAQYDSLSSDSMRDAVDEAVQTQNDNEKNPNYMWDLAMLDITRKEIMGGFYQVKGVETIQIRVILKRTENPDGPQHSITHSMAKMNLNASGQQGMNMGQNGPQNMNGPGNANMNGPLNNNMNQQNAGKQPKGNGAPPPPPPLNMGGQMPPPPPPMMHHGAPPPPPMMHHNGPPPLNFGQMPPLQPAQNMAPQPTTIQNIVNMPPQKNNNNKGQQKGQQKNQQTDPNILKFLNELRKPKSFSDGTDSDDSNNNHKRRSGKNFSPRMSGALRSPSPDHHHTRHHRRTIRHRRSGSDDSYEVDDQYSSDADSGSNFSTPPTSHSGSISHPYQRGRNQKQSKHQSQNFRDARSKSRHNSYPRQYPRQNSLERASPREGRVTTRTIRRNSTIYPPSPRESAPRVIATRVVENHHHHHHDRPVLSDYEDDYPPPLSSGRRPPSRRASMLANAEQSANRRKSSQPPTVPMVEYPSRRKGRMHEQIDSMREHLERNAYHAGRRDEFDMMSEHSSEFGGGYNWEGGRGTRASSSWGGERNISPRGIPRKRSDGNGGMYGERRGSRTIENLVGVSGRRGSGGGYQELEEDYEWDRFDGRRRY</sequence>
<feature type="region of interest" description="Disordered" evidence="1">
    <location>
        <begin position="669"/>
        <end position="726"/>
    </location>
</feature>
<feature type="compositionally biased region" description="Polar residues" evidence="1">
    <location>
        <begin position="333"/>
        <end position="348"/>
    </location>
</feature>
<dbReference type="OrthoDB" id="10526547at2759"/>
<feature type="compositionally biased region" description="Polar residues" evidence="1">
    <location>
        <begin position="525"/>
        <end position="536"/>
    </location>
</feature>